<organism evidence="17 18">
    <name type="scientific">Trachipleistophora hominis</name>
    <name type="common">Microsporidian parasite</name>
    <dbReference type="NCBI Taxonomy" id="72359"/>
    <lineage>
        <taxon>Eukaryota</taxon>
        <taxon>Fungi</taxon>
        <taxon>Fungi incertae sedis</taxon>
        <taxon>Microsporidia</taxon>
        <taxon>Pleistophoridae</taxon>
        <taxon>Trachipleistophora</taxon>
    </lineage>
</organism>
<keyword evidence="6 13" id="KW-0547">Nucleotide-binding</keyword>
<reference evidence="17 18" key="1">
    <citation type="journal article" date="2012" name="PLoS Pathog.">
        <title>The genome of the obligate intracellular parasite Trachipleistophora hominis: new insights into microsporidian genome dynamics and reductive evolution.</title>
        <authorList>
            <person name="Heinz E."/>
            <person name="Williams T.A."/>
            <person name="Nakjang S."/>
            <person name="Noel C.J."/>
            <person name="Swan D.C."/>
            <person name="Goldberg A.V."/>
            <person name="Harris S.R."/>
            <person name="Weinmaier T."/>
            <person name="Markert S."/>
            <person name="Becher D."/>
            <person name="Bernhardt J."/>
            <person name="Dagan T."/>
            <person name="Hacker C."/>
            <person name="Lucocq J.M."/>
            <person name="Schweder T."/>
            <person name="Rattei T."/>
            <person name="Hall N."/>
            <person name="Hirt R.P."/>
            <person name="Embley T.M."/>
        </authorList>
    </citation>
    <scope>NUCLEOTIDE SEQUENCE [LARGE SCALE GENOMIC DNA]</scope>
</reference>
<evidence type="ECO:0000256" key="13">
    <source>
        <dbReference type="RuleBase" id="RU363037"/>
    </source>
</evidence>
<gene>
    <name evidence="17" type="ORF">THOM_1707</name>
</gene>
<dbReference type="EMBL" id="JH993971">
    <property type="protein sequence ID" value="ELQ75321.1"/>
    <property type="molecule type" value="Genomic_DNA"/>
</dbReference>
<dbReference type="GO" id="GO:0017102">
    <property type="term" value="C:methionyl glutamyl tRNA synthetase complex"/>
    <property type="evidence" value="ECO:0007669"/>
    <property type="project" value="EnsemblFungi"/>
</dbReference>
<protein>
    <recommendedName>
        <fullName evidence="12">Probable glutamate--tRNA ligase, cytoplasmic</fullName>
        <ecNumber evidence="3">6.1.1.17</ecNumber>
    </recommendedName>
    <alternativeName>
        <fullName evidence="10">Glutamyl-tRNA synthetase</fullName>
    </alternativeName>
</protein>
<evidence type="ECO:0000256" key="6">
    <source>
        <dbReference type="ARBA" id="ARBA00022741"/>
    </source>
</evidence>
<dbReference type="InterPro" id="IPR011035">
    <property type="entry name" value="Ribosomal_bL25/Gln-tRNA_synth"/>
</dbReference>
<evidence type="ECO:0000256" key="1">
    <source>
        <dbReference type="ARBA" id="ARBA00004496"/>
    </source>
</evidence>
<evidence type="ECO:0000256" key="5">
    <source>
        <dbReference type="ARBA" id="ARBA00022598"/>
    </source>
</evidence>
<dbReference type="Gene3D" id="3.90.800.10">
    <property type="entry name" value="Glutamyl-tRNA Synthetase, Domain 3"/>
    <property type="match status" value="1"/>
</dbReference>
<evidence type="ECO:0000256" key="8">
    <source>
        <dbReference type="ARBA" id="ARBA00022917"/>
    </source>
</evidence>
<evidence type="ECO:0000256" key="2">
    <source>
        <dbReference type="ARBA" id="ARBA00008927"/>
    </source>
</evidence>
<evidence type="ECO:0000259" key="15">
    <source>
        <dbReference type="Pfam" id="PF03950"/>
    </source>
</evidence>
<dbReference type="STRING" id="72359.L7JW94"/>
<dbReference type="InterPro" id="IPR014729">
    <property type="entry name" value="Rossmann-like_a/b/a_fold"/>
</dbReference>
<dbReference type="Gene3D" id="1.10.1160.10">
    <property type="entry name" value="Glutamyl-trna Synthetase, Domain 2"/>
    <property type="match status" value="1"/>
</dbReference>
<feature type="domain" description="Glutamyl/glutaminyl-tRNA synthetase class Ib catalytic" evidence="14">
    <location>
        <begin position="143"/>
        <end position="445"/>
    </location>
</feature>
<dbReference type="HOGENOM" id="CLU_001882_1_2_1"/>
<dbReference type="Pfam" id="PF00749">
    <property type="entry name" value="tRNA-synt_1c"/>
    <property type="match status" value="1"/>
</dbReference>
<dbReference type="Gene3D" id="3.40.50.620">
    <property type="entry name" value="HUPs"/>
    <property type="match status" value="1"/>
</dbReference>
<keyword evidence="7 13" id="KW-0067">ATP-binding</keyword>
<dbReference type="Pfam" id="PF20974">
    <property type="entry name" value="tRNA-synt_1c_C2"/>
    <property type="match status" value="1"/>
</dbReference>
<evidence type="ECO:0000256" key="11">
    <source>
        <dbReference type="ARBA" id="ARBA00048351"/>
    </source>
</evidence>
<dbReference type="InterPro" id="IPR020058">
    <property type="entry name" value="Glu/Gln-tRNA-synth_Ib_cat-dom"/>
</dbReference>
<dbReference type="GO" id="GO:0005524">
    <property type="term" value="F:ATP binding"/>
    <property type="evidence" value="ECO:0007669"/>
    <property type="project" value="UniProtKB-KW"/>
</dbReference>
<proteinExistence type="inferred from homology"/>
<dbReference type="AlphaFoldDB" id="L7JW94"/>
<dbReference type="GO" id="GO:0005829">
    <property type="term" value="C:cytosol"/>
    <property type="evidence" value="ECO:0007669"/>
    <property type="project" value="TreeGrafter"/>
</dbReference>
<keyword evidence="8 13" id="KW-0648">Protein biosynthesis</keyword>
<dbReference type="PANTHER" id="PTHR43097">
    <property type="entry name" value="GLUTAMINE-TRNA LIGASE"/>
    <property type="match status" value="1"/>
</dbReference>
<dbReference type="VEuPathDB" id="MicrosporidiaDB:THOM_1707"/>
<dbReference type="InterPro" id="IPR020061">
    <property type="entry name" value="Glu_tRNA_lig_a-bdl"/>
</dbReference>
<evidence type="ECO:0000256" key="4">
    <source>
        <dbReference type="ARBA" id="ARBA00022490"/>
    </source>
</evidence>
<dbReference type="Gene3D" id="2.40.240.100">
    <property type="match status" value="1"/>
</dbReference>
<dbReference type="InterPro" id="IPR020059">
    <property type="entry name" value="Glu/Gln-tRNA-synth_Ib_codon-bd"/>
</dbReference>
<dbReference type="PANTHER" id="PTHR43097:SF5">
    <property type="entry name" value="GLUTAMATE--TRNA LIGASE"/>
    <property type="match status" value="1"/>
</dbReference>
<dbReference type="GO" id="GO:0005739">
    <property type="term" value="C:mitochondrion"/>
    <property type="evidence" value="ECO:0007669"/>
    <property type="project" value="EnsemblFungi"/>
</dbReference>
<evidence type="ECO:0000259" key="14">
    <source>
        <dbReference type="Pfam" id="PF00749"/>
    </source>
</evidence>
<feature type="domain" description="Glutamyl/glutaminyl-tRNA synthetase class Ib anti-codon binding" evidence="15">
    <location>
        <begin position="474"/>
        <end position="531"/>
    </location>
</feature>
<dbReference type="InterPro" id="IPR049437">
    <property type="entry name" value="tRNA-synt_1c_C2"/>
</dbReference>
<evidence type="ECO:0000256" key="3">
    <source>
        <dbReference type="ARBA" id="ARBA00012835"/>
    </source>
</evidence>
<dbReference type="FunCoup" id="L7JW94">
    <property type="interactions" value="68"/>
</dbReference>
<evidence type="ECO:0000313" key="18">
    <source>
        <dbReference type="Proteomes" id="UP000011185"/>
    </source>
</evidence>
<dbReference type="GO" id="GO:0010494">
    <property type="term" value="C:cytoplasmic stress granule"/>
    <property type="evidence" value="ECO:0007669"/>
    <property type="project" value="EnsemblFungi"/>
</dbReference>
<evidence type="ECO:0000256" key="9">
    <source>
        <dbReference type="ARBA" id="ARBA00023146"/>
    </source>
</evidence>
<dbReference type="SUPFAM" id="SSF52374">
    <property type="entry name" value="Nucleotidylyl transferase"/>
    <property type="match status" value="1"/>
</dbReference>
<dbReference type="InterPro" id="IPR001412">
    <property type="entry name" value="aa-tRNA-synth_I_CS"/>
</dbReference>
<dbReference type="OrthoDB" id="10250478at2759"/>
<comment type="catalytic activity">
    <reaction evidence="11">
        <text>tRNA(Glu) + L-glutamate + ATP = L-glutamyl-tRNA(Glu) + AMP + diphosphate</text>
        <dbReference type="Rhea" id="RHEA:23540"/>
        <dbReference type="Rhea" id="RHEA-COMP:9663"/>
        <dbReference type="Rhea" id="RHEA-COMP:9680"/>
        <dbReference type="ChEBI" id="CHEBI:29985"/>
        <dbReference type="ChEBI" id="CHEBI:30616"/>
        <dbReference type="ChEBI" id="CHEBI:33019"/>
        <dbReference type="ChEBI" id="CHEBI:78442"/>
        <dbReference type="ChEBI" id="CHEBI:78520"/>
        <dbReference type="ChEBI" id="CHEBI:456215"/>
        <dbReference type="EC" id="6.1.1.17"/>
    </reaction>
</comment>
<dbReference type="InParanoid" id="L7JW94"/>
<feature type="domain" description="tRNA synthetases class I (E and Q) anti-codon binding" evidence="16">
    <location>
        <begin position="549"/>
        <end position="611"/>
    </location>
</feature>
<accession>L7JW94</accession>
<dbReference type="SUPFAM" id="SSF50715">
    <property type="entry name" value="Ribosomal protein L25-like"/>
    <property type="match status" value="1"/>
</dbReference>
<dbReference type="PROSITE" id="PS00178">
    <property type="entry name" value="AA_TRNA_LIGASE_I"/>
    <property type="match status" value="1"/>
</dbReference>
<dbReference type="Proteomes" id="UP000011185">
    <property type="component" value="Unassembled WGS sequence"/>
</dbReference>
<dbReference type="GO" id="GO:0004818">
    <property type="term" value="F:glutamate-tRNA ligase activity"/>
    <property type="evidence" value="ECO:0007669"/>
    <property type="project" value="UniProtKB-EC"/>
</dbReference>
<comment type="subcellular location">
    <subcellularLocation>
        <location evidence="1">Cytoplasm</location>
    </subcellularLocation>
</comment>
<comment type="similarity">
    <text evidence="2">Belongs to the class-I aminoacyl-tRNA synthetase family. Glutamate--tRNA ligase type 2 subfamily.</text>
</comment>
<dbReference type="InterPro" id="IPR050132">
    <property type="entry name" value="Gln/Glu-tRNA_Ligase"/>
</dbReference>
<keyword evidence="5 13" id="KW-0436">Ligase</keyword>
<evidence type="ECO:0000313" key="17">
    <source>
        <dbReference type="EMBL" id="ELQ75321.1"/>
    </source>
</evidence>
<keyword evidence="9 13" id="KW-0030">Aminoacyl-tRNA synthetase</keyword>
<evidence type="ECO:0000259" key="16">
    <source>
        <dbReference type="Pfam" id="PF20974"/>
    </source>
</evidence>
<dbReference type="FunFam" id="1.10.1160.10:FF:000001">
    <property type="entry name" value="Glutamine--tRNA ligase"/>
    <property type="match status" value="1"/>
</dbReference>
<dbReference type="FunFam" id="3.90.800.10:FF:000001">
    <property type="entry name" value="Glutamine--tRNA ligase"/>
    <property type="match status" value="1"/>
</dbReference>
<evidence type="ECO:0000256" key="10">
    <source>
        <dbReference type="ARBA" id="ARBA00030865"/>
    </source>
</evidence>
<dbReference type="GO" id="GO:0006424">
    <property type="term" value="P:glutamyl-tRNA aminoacylation"/>
    <property type="evidence" value="ECO:0007669"/>
    <property type="project" value="EnsemblFungi"/>
</dbReference>
<keyword evidence="4" id="KW-0963">Cytoplasm</keyword>
<name>L7JW94_TRAHO</name>
<sequence length="633" mass="73678">MQIRLNPADKRCFVFYYLIKKYTQHDVILDKNKKDVDIDVLESLLEGTPVKQFLRKVYSFELELNEALLQFKKETDALKDVYFALLYENGALLKAMKNEKKLEEPATDKNERFSGVLSVLLEDVRNNTIVEQYKKEMKPKETCRFPPEPSGYLHLGHVKAALLNNSMADELIVRFDDTNQEKGSELYEKIILEDLELLELKEHRLSRTSDYYRTIVTCAQYLISEGLAYCDNTDQEQMNKERMEGIQSVKRDTKPVDNMRIFHRMIELGEEEKRGHGSEYEQYCVRAKISVDDKNKALRDPVIFRLKEKKHGRTNSRLSPTYDFACPIVDSVEGVTTVLRTNEFRDRNAQYFWFLNSLKMRVPVIKDFSRLNFENTILSKRKLRTIIEEHDLTWDDPRIPTIRGIMRLGLNINVLKEYIVMQGMRQKNTINSWDKIWAMNKKYLEKTCKRYSGVYGECVKICFVDCKDAPAEPLEAALMIPYNKKDLLMGQRTVFTSNMVISREDAELLADNEEFTLMHIGNVVVRNKQPDKILIMNKPDGDVKTTTNKITWVSLEGAHTVNLAVYGDLVVNGKFNTESKTIIRIHAEKAVEDVKCGEVIQFERIGFARRDYKSGDFIMVPYTEQKRKAGTKK</sequence>
<evidence type="ECO:0000256" key="7">
    <source>
        <dbReference type="ARBA" id="ARBA00022840"/>
    </source>
</evidence>
<dbReference type="EC" id="6.1.1.17" evidence="3"/>
<dbReference type="InterPro" id="IPR000924">
    <property type="entry name" value="Glu/Gln-tRNA-synth"/>
</dbReference>
<keyword evidence="18" id="KW-1185">Reference proteome</keyword>
<dbReference type="Pfam" id="PF03950">
    <property type="entry name" value="tRNA-synt_1c_C"/>
    <property type="match status" value="1"/>
</dbReference>
<dbReference type="PRINTS" id="PR00987">
    <property type="entry name" value="TRNASYNTHGLU"/>
</dbReference>
<evidence type="ECO:0000256" key="12">
    <source>
        <dbReference type="ARBA" id="ARBA00070830"/>
    </source>
</evidence>
<dbReference type="OMA" id="WCIRARI"/>
<dbReference type="GO" id="GO:1990825">
    <property type="term" value="F:sequence-specific mRNA binding"/>
    <property type="evidence" value="ECO:0007669"/>
    <property type="project" value="EnsemblFungi"/>
</dbReference>